<reference evidence="2" key="1">
    <citation type="submission" date="2016-10" db="EMBL/GenBank/DDBJ databases">
        <authorList>
            <person name="Varghese N."/>
            <person name="Submissions S."/>
        </authorList>
    </citation>
    <scope>NUCLEOTIDE SEQUENCE [LARGE SCALE GENOMIC DNA]</scope>
    <source>
        <strain evidence="2">ES.061</strain>
    </source>
</reference>
<dbReference type="Proteomes" id="UP000199064">
    <property type="component" value="Unassembled WGS sequence"/>
</dbReference>
<proteinExistence type="predicted"/>
<gene>
    <name evidence="1" type="ORF">SAMN05216452_1055</name>
</gene>
<keyword evidence="2" id="KW-1185">Reference proteome</keyword>
<evidence type="ECO:0000313" key="1">
    <source>
        <dbReference type="EMBL" id="SEB41862.1"/>
    </source>
</evidence>
<dbReference type="AlphaFoldDB" id="A0A1H4J8F7"/>
<dbReference type="RefSeq" id="WP_007010466.1">
    <property type="nucleotide sequence ID" value="NZ_FNSL01000001.1"/>
</dbReference>
<sequence>MAKSGVPHKSAGIYDAEEMAAMENAIEAVCAELGIGQSDSKSRERVAGHVMRSWASGRRLPLNLVQAGLDSVARLEA</sequence>
<protein>
    <submittedName>
        <fullName evidence="1">Uncharacterized protein</fullName>
    </submittedName>
</protein>
<accession>A0A1H4J8F7</accession>
<dbReference type="EMBL" id="FNSL01000001">
    <property type="protein sequence ID" value="SEB41862.1"/>
    <property type="molecule type" value="Genomic_DNA"/>
</dbReference>
<evidence type="ECO:0000313" key="2">
    <source>
        <dbReference type="Proteomes" id="UP000199064"/>
    </source>
</evidence>
<organism evidence="1 2">
    <name type="scientific">Nitratireductor aquibiodomus</name>
    <dbReference type="NCBI Taxonomy" id="204799"/>
    <lineage>
        <taxon>Bacteria</taxon>
        <taxon>Pseudomonadati</taxon>
        <taxon>Pseudomonadota</taxon>
        <taxon>Alphaproteobacteria</taxon>
        <taxon>Hyphomicrobiales</taxon>
        <taxon>Phyllobacteriaceae</taxon>
        <taxon>Nitratireductor</taxon>
    </lineage>
</organism>
<name>A0A1H4J8F7_9HYPH</name>